<dbReference type="RefSeq" id="WP_091148053.1">
    <property type="nucleotide sequence ID" value="NZ_FNAI01000003.1"/>
</dbReference>
<evidence type="ECO:0000313" key="2">
    <source>
        <dbReference type="EMBL" id="SDD97674.1"/>
    </source>
</evidence>
<name>A0A1G6Z4I6_9SPHI</name>
<evidence type="ECO:0000256" key="1">
    <source>
        <dbReference type="SAM" id="MobiDB-lite"/>
    </source>
</evidence>
<accession>A0A1G6Z4I6</accession>
<feature type="region of interest" description="Disordered" evidence="1">
    <location>
        <begin position="43"/>
        <end position="62"/>
    </location>
</feature>
<gene>
    <name evidence="2" type="ORF">SAMN05216464_103218</name>
</gene>
<dbReference type="PROSITE" id="PS51257">
    <property type="entry name" value="PROKAR_LIPOPROTEIN"/>
    <property type="match status" value="1"/>
</dbReference>
<dbReference type="Proteomes" id="UP000199072">
    <property type="component" value="Unassembled WGS sequence"/>
</dbReference>
<sequence length="177" mass="19402">MRSKYLSLLLLILSSCQEPGKPEKQLHTTKATPAVLPVMQTQASAAPDKNDPDISGNYEQTDTTDGGCPISVTIRKSADGYRYKLTNDQKHYTGKIKLERDGDQSTGIIFEGIPYAEYEGDVSQLDDHGERPQPKLPIGVGGLLNGDTILIQNYGNAMNYYVQFGGCDAKFISLIKN</sequence>
<dbReference type="OrthoDB" id="2677145at2"/>
<protein>
    <recommendedName>
        <fullName evidence="4">Lipoprotein</fullName>
    </recommendedName>
</protein>
<keyword evidence="3" id="KW-1185">Reference proteome</keyword>
<evidence type="ECO:0008006" key="4">
    <source>
        <dbReference type="Google" id="ProtNLM"/>
    </source>
</evidence>
<dbReference type="EMBL" id="FNAI01000003">
    <property type="protein sequence ID" value="SDD97674.1"/>
    <property type="molecule type" value="Genomic_DNA"/>
</dbReference>
<evidence type="ECO:0000313" key="3">
    <source>
        <dbReference type="Proteomes" id="UP000199072"/>
    </source>
</evidence>
<dbReference type="AlphaFoldDB" id="A0A1G6Z4I6"/>
<organism evidence="2 3">
    <name type="scientific">Mucilaginibacter pineti</name>
    <dbReference type="NCBI Taxonomy" id="1391627"/>
    <lineage>
        <taxon>Bacteria</taxon>
        <taxon>Pseudomonadati</taxon>
        <taxon>Bacteroidota</taxon>
        <taxon>Sphingobacteriia</taxon>
        <taxon>Sphingobacteriales</taxon>
        <taxon>Sphingobacteriaceae</taxon>
        <taxon>Mucilaginibacter</taxon>
    </lineage>
</organism>
<proteinExistence type="predicted"/>
<reference evidence="2 3" key="1">
    <citation type="submission" date="2016-10" db="EMBL/GenBank/DDBJ databases">
        <authorList>
            <person name="de Groot N.N."/>
        </authorList>
    </citation>
    <scope>NUCLEOTIDE SEQUENCE [LARGE SCALE GENOMIC DNA]</scope>
    <source>
        <strain evidence="2 3">47C3B</strain>
    </source>
</reference>
<dbReference type="STRING" id="1391627.SAMN05216464_103218"/>